<keyword evidence="2" id="KW-0813">Transport</keyword>
<keyword evidence="6 10" id="KW-1133">Transmembrane helix</keyword>
<feature type="transmembrane region" description="Helical" evidence="10">
    <location>
        <begin position="236"/>
        <end position="254"/>
    </location>
</feature>
<organism evidence="14 15">
    <name type="scientific">Trapa natans</name>
    <name type="common">Water chestnut</name>
    <dbReference type="NCBI Taxonomy" id="22666"/>
    <lineage>
        <taxon>Eukaryota</taxon>
        <taxon>Viridiplantae</taxon>
        <taxon>Streptophyta</taxon>
        <taxon>Embryophyta</taxon>
        <taxon>Tracheophyta</taxon>
        <taxon>Spermatophyta</taxon>
        <taxon>Magnoliopsida</taxon>
        <taxon>eudicotyledons</taxon>
        <taxon>Gunneridae</taxon>
        <taxon>Pentapetalae</taxon>
        <taxon>rosids</taxon>
        <taxon>malvids</taxon>
        <taxon>Myrtales</taxon>
        <taxon>Lythraceae</taxon>
        <taxon>Trapa</taxon>
    </lineage>
</organism>
<dbReference type="InterPro" id="IPR038770">
    <property type="entry name" value="Na+/solute_symporter_sf"/>
</dbReference>
<dbReference type="GO" id="GO:1902600">
    <property type="term" value="P:proton transmembrane transport"/>
    <property type="evidence" value="ECO:0007669"/>
    <property type="project" value="InterPro"/>
</dbReference>
<evidence type="ECO:0000256" key="3">
    <source>
        <dbReference type="ARBA" id="ARBA00022538"/>
    </source>
</evidence>
<evidence type="ECO:0000313" key="14">
    <source>
        <dbReference type="EMBL" id="KAK4785258.1"/>
    </source>
</evidence>
<evidence type="ECO:0000256" key="10">
    <source>
        <dbReference type="SAM" id="Phobius"/>
    </source>
</evidence>
<accession>A0AAN7LNH7</accession>
<dbReference type="GO" id="GO:0006885">
    <property type="term" value="P:regulation of pH"/>
    <property type="evidence" value="ECO:0007669"/>
    <property type="project" value="TreeGrafter"/>
</dbReference>
<keyword evidence="7" id="KW-0406">Ion transport</keyword>
<dbReference type="Pfam" id="PF00999">
    <property type="entry name" value="Na_H_Exchanger"/>
    <property type="match status" value="1"/>
</dbReference>
<feature type="transmembrane region" description="Helical" evidence="10">
    <location>
        <begin position="294"/>
        <end position="324"/>
    </location>
</feature>
<feature type="transmembrane region" description="Helical" evidence="10">
    <location>
        <begin position="176"/>
        <end position="196"/>
    </location>
</feature>
<comment type="similarity">
    <text evidence="9">Belongs to the monovalent cation:proton antiporter 2 (CPA2) transporter (TC 2.A.37) family. CHX (TC 2.A.37.4) subfamily.</text>
</comment>
<sequence length="843" mass="93490">MATKEELDGYKILVDKNRVDMKVCYDDKVYNSSNWTPNPLVSTVPMLYIQISIHLFLSGLVFLFLKPFNQSPLVAEIIAGILMGPGFLGKCYVYLNSILPFISDSVLEHTMSIGTVYYMFQLGLDMNLTPMSNISRRITATAIAGMIIPLAMGIWSYFLLISPLEEESVVSKLKSAFVWATVLTSTNLPDLTRVLANLKLMRTEIGRTAITSSFVNDIATWFFIVIFISISRTEEMASMCISILALILFCTFLGRPALSWLVTGPTLMSHDDDDYNGVVNDDGCNTYKEIHVQFVLFGVIVSAFVTDAMGLGSFIGALMFGFIFPSGQLATVVLERLEKVTSWIFVPLYCLVNGIKSKVTEMVPTGRTIKHVILFMALSWAAKILSTFVVAVLTTGGAVAPVRMNRREIFTLGVLMNSKGLLALITINIGREFYLLDKDTSSVMVVTILLMMMSIPPVVKYVYNPKNNRMPSSHGLRRTIQSATATESTFPIVVCVHALTGDIVQGMTSLLRMSNPTVRSKIFAVGIHLVELTEHTAAAMLIVHDAAFHPRVGDSKLNSGQTIHAMEELERDSDELIKVECLTAISRYTTMHIDICSIAEDKSAALILLPFHETLEEKGKDDSEDTNKSCANPIRNMNQQVLTHAQCTVGLLVDKGLGKFFYGHIINLLVFYIGGGDDREALSYAWRMASQPGVHLTVVRLIPRAVGENPYSHLDDILDDQEQGILSLIEEEERQKELDEEFLGDFKWRTATNEAVALSEVVVWGAEETLALIRNVMEGDSYQLCIVGRGNRRISPLESGLVELMEFRELGFMGDAIATSSFSKGTSVLVIQHYYTSSSQDKK</sequence>
<dbReference type="EMBL" id="JAXQNO010000013">
    <property type="protein sequence ID" value="KAK4785258.1"/>
    <property type="molecule type" value="Genomic_DNA"/>
</dbReference>
<feature type="domain" description="Cation/H(+) antiporter central" evidence="12">
    <location>
        <begin position="522"/>
        <end position="658"/>
    </location>
</feature>
<keyword evidence="8 10" id="KW-0472">Membrane</keyword>
<dbReference type="Pfam" id="PF23256">
    <property type="entry name" value="CHX17_2nd"/>
    <property type="match status" value="1"/>
</dbReference>
<evidence type="ECO:0000313" key="15">
    <source>
        <dbReference type="Proteomes" id="UP001346149"/>
    </source>
</evidence>
<comment type="caution">
    <text evidence="14">The sequence shown here is derived from an EMBL/GenBank/DDBJ whole genome shotgun (WGS) entry which is preliminary data.</text>
</comment>
<feature type="transmembrane region" description="Helical" evidence="10">
    <location>
        <begin position="409"/>
        <end position="430"/>
    </location>
</feature>
<evidence type="ECO:0000259" key="12">
    <source>
        <dbReference type="Pfam" id="PF23256"/>
    </source>
</evidence>
<evidence type="ECO:0000256" key="7">
    <source>
        <dbReference type="ARBA" id="ARBA00023065"/>
    </source>
</evidence>
<feature type="transmembrane region" description="Helical" evidence="10">
    <location>
        <begin position="77"/>
        <end position="95"/>
    </location>
</feature>
<dbReference type="GO" id="GO:0006813">
    <property type="term" value="P:potassium ion transport"/>
    <property type="evidence" value="ECO:0007669"/>
    <property type="project" value="UniProtKB-KW"/>
</dbReference>
<evidence type="ECO:0000259" key="11">
    <source>
        <dbReference type="Pfam" id="PF00999"/>
    </source>
</evidence>
<comment type="subcellular location">
    <subcellularLocation>
        <location evidence="1">Membrane</location>
        <topology evidence="1">Multi-pass membrane protein</topology>
    </subcellularLocation>
</comment>
<feature type="transmembrane region" description="Helical" evidence="10">
    <location>
        <begin position="442"/>
        <end position="463"/>
    </location>
</feature>
<feature type="transmembrane region" description="Helical" evidence="10">
    <location>
        <begin position="208"/>
        <end position="230"/>
    </location>
</feature>
<dbReference type="Gene3D" id="1.20.1530.20">
    <property type="match status" value="1"/>
</dbReference>
<dbReference type="GO" id="GO:0012505">
    <property type="term" value="C:endomembrane system"/>
    <property type="evidence" value="ECO:0007669"/>
    <property type="project" value="TreeGrafter"/>
</dbReference>
<evidence type="ECO:0000256" key="6">
    <source>
        <dbReference type="ARBA" id="ARBA00022989"/>
    </source>
</evidence>
<evidence type="ECO:0000256" key="8">
    <source>
        <dbReference type="ARBA" id="ARBA00023136"/>
    </source>
</evidence>
<proteinExistence type="inferred from homology"/>
<keyword evidence="15" id="KW-1185">Reference proteome</keyword>
<feature type="transmembrane region" description="Helical" evidence="10">
    <location>
        <begin position="101"/>
        <end position="120"/>
    </location>
</feature>
<dbReference type="GO" id="GO:0015297">
    <property type="term" value="F:antiporter activity"/>
    <property type="evidence" value="ECO:0007669"/>
    <property type="project" value="InterPro"/>
</dbReference>
<keyword evidence="5" id="KW-0630">Potassium</keyword>
<evidence type="ECO:0000256" key="1">
    <source>
        <dbReference type="ARBA" id="ARBA00004141"/>
    </source>
</evidence>
<name>A0AAN7LNH7_TRANT</name>
<dbReference type="InterPro" id="IPR057290">
    <property type="entry name" value="CHX17_C"/>
</dbReference>
<feature type="transmembrane region" description="Helical" evidence="10">
    <location>
        <begin position="47"/>
        <end position="65"/>
    </location>
</feature>
<reference evidence="14 15" key="1">
    <citation type="journal article" date="2023" name="Hortic Res">
        <title>Pangenome of water caltrop reveals structural variations and asymmetric subgenome divergence after allopolyploidization.</title>
        <authorList>
            <person name="Zhang X."/>
            <person name="Chen Y."/>
            <person name="Wang L."/>
            <person name="Yuan Y."/>
            <person name="Fang M."/>
            <person name="Shi L."/>
            <person name="Lu R."/>
            <person name="Comes H.P."/>
            <person name="Ma Y."/>
            <person name="Chen Y."/>
            <person name="Huang G."/>
            <person name="Zhou Y."/>
            <person name="Zheng Z."/>
            <person name="Qiu Y."/>
        </authorList>
    </citation>
    <scope>NUCLEOTIDE SEQUENCE [LARGE SCALE GENOMIC DNA]</scope>
    <source>
        <strain evidence="14">F231</strain>
    </source>
</reference>
<evidence type="ECO:0000256" key="9">
    <source>
        <dbReference type="ARBA" id="ARBA00038341"/>
    </source>
</evidence>
<dbReference type="InterPro" id="IPR050794">
    <property type="entry name" value="CPA2_transporter"/>
</dbReference>
<feature type="domain" description="Cation/H+ exchanger transmembrane" evidence="11">
    <location>
        <begin position="56"/>
        <end position="460"/>
    </location>
</feature>
<evidence type="ECO:0008006" key="16">
    <source>
        <dbReference type="Google" id="ProtNLM"/>
    </source>
</evidence>
<feature type="transmembrane region" description="Helical" evidence="10">
    <location>
        <begin position="141"/>
        <end position="164"/>
    </location>
</feature>
<evidence type="ECO:0000256" key="4">
    <source>
        <dbReference type="ARBA" id="ARBA00022692"/>
    </source>
</evidence>
<dbReference type="Pfam" id="PF23259">
    <property type="entry name" value="CHX17_C"/>
    <property type="match status" value="1"/>
</dbReference>
<feature type="domain" description="Cation/H(+) antiporter C-terminal" evidence="13">
    <location>
        <begin position="669"/>
        <end position="835"/>
    </location>
</feature>
<dbReference type="Proteomes" id="UP001346149">
    <property type="component" value="Unassembled WGS sequence"/>
</dbReference>
<dbReference type="InterPro" id="IPR057291">
    <property type="entry name" value="CHX17_2nd"/>
</dbReference>
<keyword evidence="4 10" id="KW-0812">Transmembrane</keyword>
<dbReference type="GO" id="GO:0016020">
    <property type="term" value="C:membrane"/>
    <property type="evidence" value="ECO:0007669"/>
    <property type="project" value="UniProtKB-SubCell"/>
</dbReference>
<keyword evidence="3" id="KW-0633">Potassium transport</keyword>
<evidence type="ECO:0000259" key="13">
    <source>
        <dbReference type="Pfam" id="PF23259"/>
    </source>
</evidence>
<dbReference type="PANTHER" id="PTHR32468">
    <property type="entry name" value="CATION/H + ANTIPORTER"/>
    <property type="match status" value="1"/>
</dbReference>
<evidence type="ECO:0000256" key="5">
    <source>
        <dbReference type="ARBA" id="ARBA00022958"/>
    </source>
</evidence>
<protein>
    <recommendedName>
        <fullName evidence="16">Cation/H+ exchanger domain-containing protein</fullName>
    </recommendedName>
</protein>
<gene>
    <name evidence="14" type="ORF">SAY86_001947</name>
</gene>
<dbReference type="AlphaFoldDB" id="A0AAN7LNH7"/>
<dbReference type="PANTHER" id="PTHR32468:SF74">
    <property type="entry name" value="CATION_H(+) ANTIPORTER 21-RELATED"/>
    <property type="match status" value="1"/>
</dbReference>
<feature type="transmembrane region" description="Helical" evidence="10">
    <location>
        <begin position="372"/>
        <end position="397"/>
    </location>
</feature>
<dbReference type="InterPro" id="IPR006153">
    <property type="entry name" value="Cation/H_exchanger_TM"/>
</dbReference>
<evidence type="ECO:0000256" key="2">
    <source>
        <dbReference type="ARBA" id="ARBA00022448"/>
    </source>
</evidence>